<dbReference type="PANTHER" id="PTHR16922">
    <property type="entry name" value="INTERLEUKIN 11"/>
    <property type="match status" value="1"/>
</dbReference>
<dbReference type="GO" id="GO:0005737">
    <property type="term" value="C:cytoplasm"/>
    <property type="evidence" value="ECO:0007669"/>
    <property type="project" value="TreeGrafter"/>
</dbReference>
<reference evidence="1" key="2">
    <citation type="submission" date="2025-09" db="UniProtKB">
        <authorList>
            <consortium name="Ensembl"/>
        </authorList>
    </citation>
    <scope>IDENTIFICATION</scope>
</reference>
<evidence type="ECO:0000313" key="2">
    <source>
        <dbReference type="Proteomes" id="UP000264800"/>
    </source>
</evidence>
<proteinExistence type="predicted"/>
<dbReference type="GO" id="GO:0008083">
    <property type="term" value="F:growth factor activity"/>
    <property type="evidence" value="ECO:0007669"/>
    <property type="project" value="TreeGrafter"/>
</dbReference>
<keyword evidence="2" id="KW-1185">Reference proteome</keyword>
<evidence type="ECO:0000313" key="1">
    <source>
        <dbReference type="Ensembl" id="ENSKMAP00000026429.1"/>
    </source>
</evidence>
<dbReference type="SUPFAM" id="SSF47266">
    <property type="entry name" value="4-helical cytokines"/>
    <property type="match status" value="1"/>
</dbReference>
<dbReference type="GO" id="GO:0008284">
    <property type="term" value="P:positive regulation of cell population proliferation"/>
    <property type="evidence" value="ECO:0007669"/>
    <property type="project" value="TreeGrafter"/>
</dbReference>
<organism evidence="1 2">
    <name type="scientific">Kryptolebias marmoratus</name>
    <name type="common">Mangrove killifish</name>
    <name type="synonym">Rivulus marmoratus</name>
    <dbReference type="NCBI Taxonomy" id="37003"/>
    <lineage>
        <taxon>Eukaryota</taxon>
        <taxon>Metazoa</taxon>
        <taxon>Chordata</taxon>
        <taxon>Craniata</taxon>
        <taxon>Vertebrata</taxon>
        <taxon>Euteleostomi</taxon>
        <taxon>Actinopterygii</taxon>
        <taxon>Neopterygii</taxon>
        <taxon>Teleostei</taxon>
        <taxon>Neoteleostei</taxon>
        <taxon>Acanthomorphata</taxon>
        <taxon>Ovalentaria</taxon>
        <taxon>Atherinomorphae</taxon>
        <taxon>Cyprinodontiformes</taxon>
        <taxon>Rivulidae</taxon>
        <taxon>Kryptolebias</taxon>
    </lineage>
</organism>
<dbReference type="GO" id="GO:0043410">
    <property type="term" value="P:positive regulation of MAPK cascade"/>
    <property type="evidence" value="ECO:0007669"/>
    <property type="project" value="TreeGrafter"/>
</dbReference>
<accession>A0A3Q3BM37</accession>
<dbReference type="Proteomes" id="UP000264800">
    <property type="component" value="Unplaced"/>
</dbReference>
<dbReference type="GO" id="GO:0005125">
    <property type="term" value="F:cytokine activity"/>
    <property type="evidence" value="ECO:0007669"/>
    <property type="project" value="TreeGrafter"/>
</dbReference>
<dbReference type="AlphaFoldDB" id="A0A3Q3BM37"/>
<dbReference type="InterPro" id="IPR020438">
    <property type="entry name" value="IL-11"/>
</dbReference>
<name>A0A3Q3BM37_KRYMA</name>
<protein>
    <submittedName>
        <fullName evidence="1">Uncharacterized LOC108242630</fullName>
    </submittedName>
</protein>
<dbReference type="Ensembl" id="ENSKMAT00000026768.1">
    <property type="protein sequence ID" value="ENSKMAP00000026429.1"/>
    <property type="gene ID" value="ENSKMAG00000019596.1"/>
</dbReference>
<dbReference type="GeneTree" id="ENSGT00390000007165"/>
<dbReference type="InterPro" id="IPR009079">
    <property type="entry name" value="4_helix_cytokine-like_core"/>
</dbReference>
<dbReference type="PANTHER" id="PTHR16922:SF0">
    <property type="entry name" value="INTERLEUKIN-11"/>
    <property type="match status" value="1"/>
</dbReference>
<dbReference type="Pfam" id="PF07400">
    <property type="entry name" value="IL11"/>
    <property type="match status" value="1"/>
</dbReference>
<sequence length="182" mass="21233">MKMTLPTYFHSLTKMTFFSNLCHYYNRIHQIILSYFQQTNEELVNFAAVEDKLESLPDIQHTAAHFKTLKVNESFLQLYVDTESFRLHVDWLKAAKENFSLPFVADESASSHLLHLSGLIKRSLHQINEEVPQLTAPSLPVIINSFNALTFSIEISERLQVFCICSKRILRHFHRLSRCPKH</sequence>
<reference evidence="1" key="1">
    <citation type="submission" date="2025-08" db="UniProtKB">
        <authorList>
            <consortium name="Ensembl"/>
        </authorList>
    </citation>
    <scope>IDENTIFICATION</scope>
</reference>
<dbReference type="Gene3D" id="1.20.1250.10">
    <property type="match status" value="1"/>
</dbReference>